<dbReference type="EMBL" id="KB454898">
    <property type="protein sequence ID" value="EME25726.1"/>
    <property type="molecule type" value="Genomic_DNA"/>
</dbReference>
<feature type="non-terminal residue" evidence="7">
    <location>
        <position position="132"/>
    </location>
</feature>
<dbReference type="PROSITE" id="PS50833">
    <property type="entry name" value="BRIX"/>
    <property type="match status" value="1"/>
</dbReference>
<evidence type="ECO:0000256" key="4">
    <source>
        <dbReference type="ARBA" id="ARBA00023242"/>
    </source>
</evidence>
<evidence type="ECO:0000256" key="1">
    <source>
        <dbReference type="ARBA" id="ARBA00004604"/>
    </source>
</evidence>
<accession>M2VRJ8</accession>
<dbReference type="Gramene" id="EME25726">
    <property type="protein sequence ID" value="EME25726"/>
    <property type="gene ID" value="Gasu_66130"/>
</dbReference>
<dbReference type="InterPro" id="IPR007109">
    <property type="entry name" value="Brix"/>
</dbReference>
<dbReference type="Pfam" id="PF04427">
    <property type="entry name" value="Brix"/>
    <property type="match status" value="1"/>
</dbReference>
<dbReference type="eggNOG" id="KOG2971">
    <property type="taxonomic scope" value="Eukaryota"/>
</dbReference>
<comment type="similarity">
    <text evidence="2">Belongs to the BRX1 family.</text>
</comment>
<evidence type="ECO:0000259" key="6">
    <source>
        <dbReference type="PROSITE" id="PS50833"/>
    </source>
</evidence>
<protein>
    <submittedName>
        <fullName evidence="7">Putative essential nucleolar protein required for biogenesis of the 60S ribosomal subunit</fullName>
    </submittedName>
</protein>
<evidence type="ECO:0000313" key="8">
    <source>
        <dbReference type="Proteomes" id="UP000030680"/>
    </source>
</evidence>
<feature type="region of interest" description="Disordered" evidence="5">
    <location>
        <begin position="1"/>
        <end position="43"/>
    </location>
</feature>
<evidence type="ECO:0000256" key="2">
    <source>
        <dbReference type="ARBA" id="ARBA00006369"/>
    </source>
</evidence>
<feature type="domain" description="Brix" evidence="6">
    <location>
        <begin position="47"/>
        <end position="132"/>
    </location>
</feature>
<dbReference type="PANTHER" id="PTHR13634">
    <property type="entry name" value="RIBOSOME BIOGENESIS PROTEIN BRIX"/>
    <property type="match status" value="1"/>
</dbReference>
<gene>
    <name evidence="7" type="ORF">Gasu_66130</name>
</gene>
<keyword evidence="8" id="KW-1185">Reference proteome</keyword>
<dbReference type="GO" id="GO:0019843">
    <property type="term" value="F:rRNA binding"/>
    <property type="evidence" value="ECO:0007669"/>
    <property type="project" value="InterPro"/>
</dbReference>
<dbReference type="GO" id="GO:0000027">
    <property type="term" value="P:ribosomal large subunit assembly"/>
    <property type="evidence" value="ECO:0007669"/>
    <property type="project" value="TreeGrafter"/>
</dbReference>
<proteinExistence type="inferred from homology"/>
<keyword evidence="4" id="KW-0539">Nucleus</keyword>
<dbReference type="GO" id="GO:0005730">
    <property type="term" value="C:nucleolus"/>
    <property type="evidence" value="ECO:0007669"/>
    <property type="project" value="UniProtKB-SubCell"/>
</dbReference>
<dbReference type="STRING" id="130081.M2VRJ8"/>
<dbReference type="AlphaFoldDB" id="M2VRJ8"/>
<name>M2VRJ8_GALSU</name>
<dbReference type="GeneID" id="17084719"/>
<comment type="subcellular location">
    <subcellularLocation>
        <location evidence="1">Nucleus</location>
        <location evidence="1">Nucleolus</location>
    </subcellularLocation>
</comment>
<evidence type="ECO:0000313" key="7">
    <source>
        <dbReference type="EMBL" id="EME25726.1"/>
    </source>
</evidence>
<dbReference type="InterPro" id="IPR026532">
    <property type="entry name" value="BRX1"/>
</dbReference>
<dbReference type="KEGG" id="gsl:Gasu_66130"/>
<dbReference type="GO" id="GO:0006364">
    <property type="term" value="P:rRNA processing"/>
    <property type="evidence" value="ECO:0007669"/>
    <property type="project" value="InterPro"/>
</dbReference>
<reference evidence="8" key="1">
    <citation type="journal article" date="2013" name="Science">
        <title>Gene transfer from bacteria and archaea facilitated evolution of an extremophilic eukaryote.</title>
        <authorList>
            <person name="Schonknecht G."/>
            <person name="Chen W.H."/>
            <person name="Ternes C.M."/>
            <person name="Barbier G.G."/>
            <person name="Shrestha R.P."/>
            <person name="Stanke M."/>
            <person name="Brautigam A."/>
            <person name="Baker B.J."/>
            <person name="Banfield J.F."/>
            <person name="Garavito R.M."/>
            <person name="Carr K."/>
            <person name="Wilkerson C."/>
            <person name="Rensing S.A."/>
            <person name="Gagneul D."/>
            <person name="Dickenson N.E."/>
            <person name="Oesterhelt C."/>
            <person name="Lercher M.J."/>
            <person name="Weber A.P."/>
        </authorList>
    </citation>
    <scope>NUCLEOTIDE SEQUENCE [LARGE SCALE GENOMIC DNA]</scope>
    <source>
        <strain evidence="8">074W</strain>
    </source>
</reference>
<evidence type="ECO:0000256" key="3">
    <source>
        <dbReference type="ARBA" id="ARBA00022517"/>
    </source>
</evidence>
<organism evidence="7 8">
    <name type="scientific">Galdieria sulphuraria</name>
    <name type="common">Red alga</name>
    <dbReference type="NCBI Taxonomy" id="130081"/>
    <lineage>
        <taxon>Eukaryota</taxon>
        <taxon>Rhodophyta</taxon>
        <taxon>Bangiophyceae</taxon>
        <taxon>Galdieriales</taxon>
        <taxon>Galdieriaceae</taxon>
        <taxon>Galdieria</taxon>
    </lineage>
</organism>
<dbReference type="PANTHER" id="PTHR13634:SF0">
    <property type="entry name" value="RIBOSOME BIOGENESIS PROTEIN BRX1 HOMOLOG"/>
    <property type="match status" value="1"/>
</dbReference>
<dbReference type="Proteomes" id="UP000030680">
    <property type="component" value="Unassembled WGS sequence"/>
</dbReference>
<feature type="compositionally biased region" description="Basic and acidic residues" evidence="5">
    <location>
        <begin position="1"/>
        <end position="17"/>
    </location>
</feature>
<evidence type="ECO:0000256" key="5">
    <source>
        <dbReference type="SAM" id="MobiDB-lite"/>
    </source>
</evidence>
<keyword evidence="3" id="KW-0690">Ribosome biogenesis</keyword>
<sequence length="132" mass="15193">MGKRKVDVNSATVKEKTQGISQNMNIMERKKNSFSGEEDSNKNSWKRKVVILSTRGITARYRHLMEDILKLVPHGKKEPKLDTKEKLNVVNEICELRNCNAVMLFETRKSQDLYLWIGCSPEGPCAKFYVSN</sequence>
<dbReference type="RefSeq" id="XP_005702246.1">
    <property type="nucleotide sequence ID" value="XM_005702189.1"/>
</dbReference>
<dbReference type="OrthoDB" id="1638493at2759"/>